<sequence>MGPRGITIIIVILGKQFCFGWFRALSRAPTDLGPSEGNCCVFHHPLSHHPARVPRKLDNKCNSSNSSSRVLSTTQNGGDAARDDHRHYLFIWKMIRFVV</sequence>
<proteinExistence type="predicted"/>
<name>A0A2M4C8V5_9DIPT</name>
<dbReference type="EMBL" id="GGFJ01012603">
    <property type="protein sequence ID" value="MBW61744.1"/>
    <property type="molecule type" value="Transcribed_RNA"/>
</dbReference>
<organism evidence="1">
    <name type="scientific">Anopheles marajoara</name>
    <dbReference type="NCBI Taxonomy" id="58244"/>
    <lineage>
        <taxon>Eukaryota</taxon>
        <taxon>Metazoa</taxon>
        <taxon>Ecdysozoa</taxon>
        <taxon>Arthropoda</taxon>
        <taxon>Hexapoda</taxon>
        <taxon>Insecta</taxon>
        <taxon>Pterygota</taxon>
        <taxon>Neoptera</taxon>
        <taxon>Endopterygota</taxon>
        <taxon>Diptera</taxon>
        <taxon>Nematocera</taxon>
        <taxon>Culicoidea</taxon>
        <taxon>Culicidae</taxon>
        <taxon>Anophelinae</taxon>
        <taxon>Anopheles</taxon>
    </lineage>
</organism>
<evidence type="ECO:0000313" key="1">
    <source>
        <dbReference type="EMBL" id="MBW61744.1"/>
    </source>
</evidence>
<protein>
    <submittedName>
        <fullName evidence="1">Putative secreted protein</fullName>
    </submittedName>
</protein>
<dbReference type="AlphaFoldDB" id="A0A2M4C8V5"/>
<reference evidence="1" key="1">
    <citation type="submission" date="2018-01" db="EMBL/GenBank/DDBJ databases">
        <title>An insight into the sialome of Amazonian anophelines.</title>
        <authorList>
            <person name="Ribeiro J.M."/>
            <person name="Scarpassa V."/>
            <person name="Calvo E."/>
        </authorList>
    </citation>
    <scope>NUCLEOTIDE SEQUENCE</scope>
    <source>
        <tissue evidence="1">Salivary glands</tissue>
    </source>
</reference>
<accession>A0A2M4C8V5</accession>